<dbReference type="SUPFAM" id="SSF52518">
    <property type="entry name" value="Thiamin diphosphate-binding fold (THDP-binding)"/>
    <property type="match status" value="1"/>
</dbReference>
<protein>
    <submittedName>
        <fullName evidence="2">Pyruvate synthase</fullName>
        <ecNumber evidence="2">1.2.7.1</ecNumber>
    </submittedName>
</protein>
<evidence type="ECO:0000313" key="2">
    <source>
        <dbReference type="EMBL" id="MPM98271.1"/>
    </source>
</evidence>
<organism evidence="2">
    <name type="scientific">bioreactor metagenome</name>
    <dbReference type="NCBI Taxonomy" id="1076179"/>
    <lineage>
        <taxon>unclassified sequences</taxon>
        <taxon>metagenomes</taxon>
        <taxon>ecological metagenomes</taxon>
    </lineage>
</organism>
<keyword evidence="2" id="KW-0670">Pyruvate</keyword>
<dbReference type="InterPro" id="IPR050722">
    <property type="entry name" value="Pyruvate:ferred/Flavod_OxRd"/>
</dbReference>
<dbReference type="PANTHER" id="PTHR32154:SF0">
    <property type="entry name" value="PYRUVATE-FLAVODOXIN OXIDOREDUCTASE-RELATED"/>
    <property type="match status" value="1"/>
</dbReference>
<dbReference type="Gene3D" id="3.40.50.970">
    <property type="match status" value="1"/>
</dbReference>
<reference evidence="2" key="1">
    <citation type="submission" date="2019-08" db="EMBL/GenBank/DDBJ databases">
        <authorList>
            <person name="Kucharzyk K."/>
            <person name="Murdoch R.W."/>
            <person name="Higgins S."/>
            <person name="Loffler F."/>
        </authorList>
    </citation>
    <scope>NUCLEOTIDE SEQUENCE</scope>
</reference>
<dbReference type="GO" id="GO:0006979">
    <property type="term" value="P:response to oxidative stress"/>
    <property type="evidence" value="ECO:0007669"/>
    <property type="project" value="TreeGrafter"/>
</dbReference>
<dbReference type="Pfam" id="PF02775">
    <property type="entry name" value="TPP_enzyme_C"/>
    <property type="match status" value="1"/>
</dbReference>
<dbReference type="InterPro" id="IPR011766">
    <property type="entry name" value="TPP_enzyme_TPP-bd"/>
</dbReference>
<comment type="caution">
    <text evidence="2">The sequence shown here is derived from an EMBL/GenBank/DDBJ whole genome shotgun (WGS) entry which is preliminary data.</text>
</comment>
<proteinExistence type="predicted"/>
<dbReference type="EMBL" id="VSSQ01044447">
    <property type="protein sequence ID" value="MPM98271.1"/>
    <property type="molecule type" value="Genomic_DNA"/>
</dbReference>
<dbReference type="PANTHER" id="PTHR32154">
    <property type="entry name" value="PYRUVATE-FLAVODOXIN OXIDOREDUCTASE-RELATED"/>
    <property type="match status" value="1"/>
</dbReference>
<evidence type="ECO:0000259" key="1">
    <source>
        <dbReference type="Pfam" id="PF02775"/>
    </source>
</evidence>
<dbReference type="InterPro" id="IPR029061">
    <property type="entry name" value="THDP-binding"/>
</dbReference>
<keyword evidence="2" id="KW-0560">Oxidoreductase</keyword>
<feature type="domain" description="Thiamine pyrophosphate enzyme TPP-binding" evidence="1">
    <location>
        <begin position="87"/>
        <end position="200"/>
    </location>
</feature>
<name>A0A645EA22_9ZZZZ</name>
<gene>
    <name evidence="2" type="primary">por_46</name>
    <name evidence="2" type="ORF">SDC9_145456</name>
</gene>
<sequence>MFEDNAEFGFGFVIAQASMRNRIKSLMQKARESADFPEPQKELFAQWIENKENGEAVKEISDQVVAALNGMENGIAKEILSLKRYLTKKSIWVFGGDGWAYDIGFGGLDHVLAMGQDINVLVLDTEVYSNTGGQSSKSTPTAAVAKFAAAGKRIRKKDLGMIAATYGYVYVAQVAMGANQAHYLKALKEAEEYNGPSLIIAYSPCISHGLRSGMGMAQTEQKKAVECGYWSLWRYNPTLEAEGKNPFTLDSKEPDWSKFRNFLMGEVRYTQLVKSFPHEADELFEAARENAQWRYRSYQRMANAAFEVEE</sequence>
<dbReference type="AlphaFoldDB" id="A0A645EA22"/>
<dbReference type="GO" id="GO:0030976">
    <property type="term" value="F:thiamine pyrophosphate binding"/>
    <property type="evidence" value="ECO:0007669"/>
    <property type="project" value="InterPro"/>
</dbReference>
<dbReference type="EC" id="1.2.7.1" evidence="2"/>
<dbReference type="GO" id="GO:0019164">
    <property type="term" value="F:pyruvate synthase activity"/>
    <property type="evidence" value="ECO:0007669"/>
    <property type="project" value="UniProtKB-EC"/>
</dbReference>
<accession>A0A645EA22</accession>